<name>A0A4Y8M6V2_9BACL</name>
<dbReference type="InterPro" id="IPR029045">
    <property type="entry name" value="ClpP/crotonase-like_dom_sf"/>
</dbReference>
<dbReference type="PANTHER" id="PTHR10381">
    <property type="entry name" value="ATP-DEPENDENT CLP PROTEASE PROTEOLYTIC SUBUNIT"/>
    <property type="match status" value="1"/>
</dbReference>
<gene>
    <name evidence="8" type="ORF">E2980_03360</name>
</gene>
<evidence type="ECO:0000256" key="5">
    <source>
        <dbReference type="ARBA" id="ARBA00022825"/>
    </source>
</evidence>
<keyword evidence="4" id="KW-0378">Hydrolase</keyword>
<protein>
    <recommendedName>
        <fullName evidence="6">ATP-dependent Clp protease proteolytic subunit</fullName>
    </recommendedName>
</protein>
<sequence>MSKRYWEVVKAAANKAELLIYGEISSMAFWGDEVTPKDVNDMLNAIGDNISELTVRINSPGGDVFAGVAIHSMLKRHPANVTVYVDGLAASIASIIALAGNKIVMPKGSLMMIHRPMGSARMSRSEGLRQRADLLDKIENEMTDLYSTKSGISAEDIKVLLEKETWYTAEEAVAAGLADEVEGDLEVAACLQGDTAIINGVEVNWKQFANAPILPKVESPAAVDYSFKNAARNRELQLKFREV</sequence>
<evidence type="ECO:0000256" key="1">
    <source>
        <dbReference type="ARBA" id="ARBA00007039"/>
    </source>
</evidence>
<dbReference type="InterPro" id="IPR023562">
    <property type="entry name" value="ClpP/TepA"/>
</dbReference>
<dbReference type="OrthoDB" id="9806592at2"/>
<comment type="caution">
    <text evidence="8">The sequence shown here is derived from an EMBL/GenBank/DDBJ whole genome shotgun (WGS) entry which is preliminary data.</text>
</comment>
<evidence type="ECO:0000256" key="7">
    <source>
        <dbReference type="SAM" id="Phobius"/>
    </source>
</evidence>
<dbReference type="GO" id="GO:0009368">
    <property type="term" value="C:endopeptidase Clp complex"/>
    <property type="evidence" value="ECO:0007669"/>
    <property type="project" value="TreeGrafter"/>
</dbReference>
<evidence type="ECO:0000256" key="4">
    <source>
        <dbReference type="ARBA" id="ARBA00022801"/>
    </source>
</evidence>
<evidence type="ECO:0000256" key="2">
    <source>
        <dbReference type="ARBA" id="ARBA00022490"/>
    </source>
</evidence>
<keyword evidence="7" id="KW-0812">Transmembrane</keyword>
<dbReference type="GO" id="GO:0051117">
    <property type="term" value="F:ATPase binding"/>
    <property type="evidence" value="ECO:0007669"/>
    <property type="project" value="TreeGrafter"/>
</dbReference>
<dbReference type="PRINTS" id="PR00127">
    <property type="entry name" value="CLPPROTEASEP"/>
</dbReference>
<keyword evidence="2" id="KW-0963">Cytoplasm</keyword>
<dbReference type="EMBL" id="SOMN01000002">
    <property type="protein sequence ID" value="TFE30828.1"/>
    <property type="molecule type" value="Genomic_DNA"/>
</dbReference>
<dbReference type="GO" id="GO:0004176">
    <property type="term" value="F:ATP-dependent peptidase activity"/>
    <property type="evidence" value="ECO:0007669"/>
    <property type="project" value="InterPro"/>
</dbReference>
<evidence type="ECO:0000313" key="9">
    <source>
        <dbReference type="Proteomes" id="UP000297900"/>
    </source>
</evidence>
<dbReference type="Gene3D" id="3.90.226.10">
    <property type="entry name" value="2-enoyl-CoA Hydratase, Chain A, domain 1"/>
    <property type="match status" value="1"/>
</dbReference>
<keyword evidence="7" id="KW-0472">Membrane</keyword>
<reference evidence="8 9" key="1">
    <citation type="submission" date="2019-03" db="EMBL/GenBank/DDBJ databases">
        <title>Cohnella endophytica sp. nov., a novel endophytic bacterium isolated from bark of Sonneratia apetala.</title>
        <authorList>
            <person name="Tuo L."/>
        </authorList>
    </citation>
    <scope>NUCLEOTIDE SEQUENCE [LARGE SCALE GENOMIC DNA]</scope>
    <source>
        <strain evidence="8 9">CCTCC AB 208254</strain>
    </source>
</reference>
<proteinExistence type="inferred from homology"/>
<dbReference type="PANTHER" id="PTHR10381:SF70">
    <property type="entry name" value="ATP-DEPENDENT CLP PROTEASE PROTEOLYTIC SUBUNIT"/>
    <property type="match status" value="1"/>
</dbReference>
<organism evidence="8 9">
    <name type="scientific">Cohnella luojiensis</name>
    <dbReference type="NCBI Taxonomy" id="652876"/>
    <lineage>
        <taxon>Bacteria</taxon>
        <taxon>Bacillati</taxon>
        <taxon>Bacillota</taxon>
        <taxon>Bacilli</taxon>
        <taxon>Bacillales</taxon>
        <taxon>Paenibacillaceae</taxon>
        <taxon>Cohnella</taxon>
    </lineage>
</organism>
<dbReference type="GO" id="GO:0006515">
    <property type="term" value="P:protein quality control for misfolded or incompletely synthesized proteins"/>
    <property type="evidence" value="ECO:0007669"/>
    <property type="project" value="TreeGrafter"/>
</dbReference>
<dbReference type="NCBIfam" id="NF045542">
    <property type="entry name" value="Clp_rel_HeadMat"/>
    <property type="match status" value="1"/>
</dbReference>
<evidence type="ECO:0000256" key="6">
    <source>
        <dbReference type="RuleBase" id="RU003567"/>
    </source>
</evidence>
<keyword evidence="5" id="KW-0720">Serine protease</keyword>
<keyword evidence="3 8" id="KW-0645">Protease</keyword>
<keyword evidence="7" id="KW-1133">Transmembrane helix</keyword>
<feature type="transmembrane region" description="Helical" evidence="7">
    <location>
        <begin position="83"/>
        <end position="105"/>
    </location>
</feature>
<evidence type="ECO:0000313" key="8">
    <source>
        <dbReference type="EMBL" id="TFE30828.1"/>
    </source>
</evidence>
<dbReference type="CDD" id="cd07016">
    <property type="entry name" value="S14_ClpP_1"/>
    <property type="match status" value="1"/>
</dbReference>
<comment type="similarity">
    <text evidence="1 6">Belongs to the peptidase S14 family.</text>
</comment>
<dbReference type="AlphaFoldDB" id="A0A4Y8M6V2"/>
<dbReference type="GO" id="GO:0004252">
    <property type="term" value="F:serine-type endopeptidase activity"/>
    <property type="evidence" value="ECO:0007669"/>
    <property type="project" value="InterPro"/>
</dbReference>
<keyword evidence="9" id="KW-1185">Reference proteome</keyword>
<accession>A0A4Y8M6V2</accession>
<dbReference type="Pfam" id="PF00574">
    <property type="entry name" value="CLP_protease"/>
    <property type="match status" value="1"/>
</dbReference>
<dbReference type="InterPro" id="IPR001907">
    <property type="entry name" value="ClpP"/>
</dbReference>
<evidence type="ECO:0000256" key="3">
    <source>
        <dbReference type="ARBA" id="ARBA00022670"/>
    </source>
</evidence>
<dbReference type="RefSeq" id="WP_135150707.1">
    <property type="nucleotide sequence ID" value="NZ_SOMN01000002.1"/>
</dbReference>
<dbReference type="SUPFAM" id="SSF52096">
    <property type="entry name" value="ClpP/crotonase"/>
    <property type="match status" value="1"/>
</dbReference>
<dbReference type="Proteomes" id="UP000297900">
    <property type="component" value="Unassembled WGS sequence"/>
</dbReference>